<dbReference type="InterPro" id="IPR016134">
    <property type="entry name" value="Dockerin_dom"/>
</dbReference>
<name>A0A518DG85_9BACT</name>
<dbReference type="SUPFAM" id="SSF50939">
    <property type="entry name" value="Sialidases"/>
    <property type="match status" value="1"/>
</dbReference>
<dbReference type="PROSITE" id="PS51257">
    <property type="entry name" value="PROKAR_LIPOPROTEIN"/>
    <property type="match status" value="1"/>
</dbReference>
<evidence type="ECO:0000256" key="2">
    <source>
        <dbReference type="ARBA" id="ARBA00009348"/>
    </source>
</evidence>
<evidence type="ECO:0000313" key="7">
    <source>
        <dbReference type="Proteomes" id="UP000317429"/>
    </source>
</evidence>
<reference evidence="6 7" key="1">
    <citation type="submission" date="2019-02" db="EMBL/GenBank/DDBJ databases">
        <title>Deep-cultivation of Planctomycetes and their phenomic and genomic characterization uncovers novel biology.</title>
        <authorList>
            <person name="Wiegand S."/>
            <person name="Jogler M."/>
            <person name="Boedeker C."/>
            <person name="Pinto D."/>
            <person name="Vollmers J."/>
            <person name="Rivas-Marin E."/>
            <person name="Kohn T."/>
            <person name="Peeters S.H."/>
            <person name="Heuer A."/>
            <person name="Rast P."/>
            <person name="Oberbeckmann S."/>
            <person name="Bunk B."/>
            <person name="Jeske O."/>
            <person name="Meyerdierks A."/>
            <person name="Storesund J.E."/>
            <person name="Kallscheuer N."/>
            <person name="Luecker S."/>
            <person name="Lage O.M."/>
            <person name="Pohl T."/>
            <person name="Merkel B.J."/>
            <person name="Hornburger P."/>
            <person name="Mueller R.-W."/>
            <person name="Bruemmer F."/>
            <person name="Labrenz M."/>
            <person name="Spormann A.M."/>
            <person name="Op den Camp H."/>
            <person name="Overmann J."/>
            <person name="Amann R."/>
            <person name="Jetten M.S.M."/>
            <person name="Mascher T."/>
            <person name="Medema M.H."/>
            <person name="Devos D.P."/>
            <person name="Kaster A.-K."/>
            <person name="Ovreas L."/>
            <person name="Rohde M."/>
            <person name="Galperin M.Y."/>
            <person name="Jogler C."/>
        </authorList>
    </citation>
    <scope>NUCLEOTIDE SEQUENCE [LARGE SCALE GENOMIC DNA]</scope>
    <source>
        <strain evidence="6 7">Pla175</strain>
    </source>
</reference>
<feature type="domain" description="Dockerin" evidence="5">
    <location>
        <begin position="392"/>
        <end position="462"/>
    </location>
</feature>
<keyword evidence="4" id="KW-0732">Signal</keyword>
<evidence type="ECO:0000313" key="6">
    <source>
        <dbReference type="EMBL" id="QDU90486.1"/>
    </source>
</evidence>
<dbReference type="InterPro" id="IPR011040">
    <property type="entry name" value="Sialidase"/>
</dbReference>
<proteinExistence type="inferred from homology"/>
<dbReference type="EMBL" id="CP036291">
    <property type="protein sequence ID" value="QDU90486.1"/>
    <property type="molecule type" value="Genomic_DNA"/>
</dbReference>
<evidence type="ECO:0000259" key="5">
    <source>
        <dbReference type="PROSITE" id="PS51766"/>
    </source>
</evidence>
<dbReference type="Pfam" id="PF13088">
    <property type="entry name" value="BNR_2"/>
    <property type="match status" value="1"/>
</dbReference>
<dbReference type="CDD" id="cd15482">
    <property type="entry name" value="Sialidase_non-viral"/>
    <property type="match status" value="1"/>
</dbReference>
<evidence type="ECO:0000256" key="4">
    <source>
        <dbReference type="SAM" id="SignalP"/>
    </source>
</evidence>
<dbReference type="GO" id="GO:0004308">
    <property type="term" value="F:exo-alpha-sialidase activity"/>
    <property type="evidence" value="ECO:0007669"/>
    <property type="project" value="UniProtKB-EC"/>
</dbReference>
<dbReference type="RefSeq" id="WP_145289071.1">
    <property type="nucleotide sequence ID" value="NZ_CP036291.1"/>
</dbReference>
<dbReference type="GO" id="GO:0005737">
    <property type="term" value="C:cytoplasm"/>
    <property type="evidence" value="ECO:0007669"/>
    <property type="project" value="TreeGrafter"/>
</dbReference>
<dbReference type="GO" id="GO:0000272">
    <property type="term" value="P:polysaccharide catabolic process"/>
    <property type="evidence" value="ECO:0007669"/>
    <property type="project" value="InterPro"/>
</dbReference>
<dbReference type="PANTHER" id="PTHR10628:SF30">
    <property type="entry name" value="EXO-ALPHA-SIALIDASE"/>
    <property type="match status" value="1"/>
</dbReference>
<organism evidence="6 7">
    <name type="scientific">Pirellulimonas nuda</name>
    <dbReference type="NCBI Taxonomy" id="2528009"/>
    <lineage>
        <taxon>Bacteria</taxon>
        <taxon>Pseudomonadati</taxon>
        <taxon>Planctomycetota</taxon>
        <taxon>Planctomycetia</taxon>
        <taxon>Pirellulales</taxon>
        <taxon>Lacipirellulaceae</taxon>
        <taxon>Pirellulimonas</taxon>
    </lineage>
</organism>
<keyword evidence="6" id="KW-0378">Hydrolase</keyword>
<dbReference type="Proteomes" id="UP000317429">
    <property type="component" value="Chromosome"/>
</dbReference>
<feature type="chain" id="PRO_5021722462" description="exo-alpha-sialidase" evidence="4">
    <location>
        <begin position="31"/>
        <end position="510"/>
    </location>
</feature>
<protein>
    <recommendedName>
        <fullName evidence="3">exo-alpha-sialidase</fullName>
        <ecNumber evidence="3">3.2.1.18</ecNumber>
    </recommendedName>
</protein>
<accession>A0A518DG85</accession>
<dbReference type="GO" id="GO:0006689">
    <property type="term" value="P:ganglioside catabolic process"/>
    <property type="evidence" value="ECO:0007669"/>
    <property type="project" value="TreeGrafter"/>
</dbReference>
<dbReference type="GO" id="GO:0016020">
    <property type="term" value="C:membrane"/>
    <property type="evidence" value="ECO:0007669"/>
    <property type="project" value="TreeGrafter"/>
</dbReference>
<dbReference type="Gene3D" id="2.120.10.10">
    <property type="match status" value="1"/>
</dbReference>
<dbReference type="InterPro" id="IPR036278">
    <property type="entry name" value="Sialidase_sf"/>
</dbReference>
<dbReference type="EC" id="3.2.1.18" evidence="3"/>
<dbReference type="PANTHER" id="PTHR10628">
    <property type="entry name" value="SIALIDASE"/>
    <property type="match status" value="1"/>
</dbReference>
<gene>
    <name evidence="6" type="primary">nedA_2</name>
    <name evidence="6" type="ORF">Pla175_38910</name>
</gene>
<evidence type="ECO:0000256" key="1">
    <source>
        <dbReference type="ARBA" id="ARBA00000427"/>
    </source>
</evidence>
<dbReference type="InterPro" id="IPR018247">
    <property type="entry name" value="EF_Hand_1_Ca_BS"/>
</dbReference>
<dbReference type="Pfam" id="PF00404">
    <property type="entry name" value="Dockerin_1"/>
    <property type="match status" value="1"/>
</dbReference>
<evidence type="ECO:0000256" key="3">
    <source>
        <dbReference type="ARBA" id="ARBA00012733"/>
    </source>
</evidence>
<dbReference type="PROSITE" id="PS00018">
    <property type="entry name" value="EF_HAND_1"/>
    <property type="match status" value="1"/>
</dbReference>
<sequence precursor="true">MKHSRYSTTHAPLLLAACAALTLLAAPLSAGVFKQTIFTGGAEGYNIYRIPTIVRAANGDLLAFAEARSGGDASEIDIVMKRSTDDGKTWGALSVAVENDNYRGWDGLPTANVTAGNQTPVVDLLDPQHPGRIWMPFTMENDRVFVTYSDDHGATWTADSNGRAREITADVKPEGWGWYATGPVHGIQLTRGQHAGRLIIPSDHRLGSNNWGAHVVYSDDHGQTWRLGADDTHSATDAVHPNENFAIELVDGRVYFNARSQGGASGVNRAVAYSSDGGESFDARFEGDPQFITPVVQNSGVRFHAVDQGDAQNVLVYSRPGQPSSRQDMTISLSYDEGLTWVEDTVIERGSSAYSDLVKINATTVGVLYEIDGSTDFVFATFNPLELSPVAWNGVDGDVNQDGLVDASDLAAFVNVWAPLSGEFFLGGADSYTHGDLNFDGTQDIHDAIVLRQHLLSANVPTAGLGMLGRPVPEASTLSMGGSLALVLLGRSWRLTPVVDVQPLDSRNNY</sequence>
<dbReference type="InterPro" id="IPR002105">
    <property type="entry name" value="Dockerin_1_rpt"/>
</dbReference>
<feature type="signal peptide" evidence="4">
    <location>
        <begin position="1"/>
        <end position="30"/>
    </location>
</feature>
<dbReference type="PROSITE" id="PS51766">
    <property type="entry name" value="DOCKERIN"/>
    <property type="match status" value="1"/>
</dbReference>
<keyword evidence="6" id="KW-0326">Glycosidase</keyword>
<dbReference type="KEGG" id="pnd:Pla175_38910"/>
<dbReference type="SUPFAM" id="SSF63446">
    <property type="entry name" value="Type I dockerin domain"/>
    <property type="match status" value="1"/>
</dbReference>
<dbReference type="OrthoDB" id="7294637at2"/>
<dbReference type="InterPro" id="IPR036439">
    <property type="entry name" value="Dockerin_dom_sf"/>
</dbReference>
<dbReference type="AlphaFoldDB" id="A0A518DG85"/>
<dbReference type="InterPro" id="IPR026856">
    <property type="entry name" value="Sialidase_fam"/>
</dbReference>
<comment type="similarity">
    <text evidence="2">Belongs to the glycosyl hydrolase 33 family.</text>
</comment>
<dbReference type="GO" id="GO:0009313">
    <property type="term" value="P:oligosaccharide catabolic process"/>
    <property type="evidence" value="ECO:0007669"/>
    <property type="project" value="TreeGrafter"/>
</dbReference>
<keyword evidence="7" id="KW-1185">Reference proteome</keyword>
<dbReference type="Gene3D" id="1.10.1330.10">
    <property type="entry name" value="Dockerin domain"/>
    <property type="match status" value="1"/>
</dbReference>
<comment type="catalytic activity">
    <reaction evidence="1">
        <text>Hydrolysis of alpha-(2-&gt;3)-, alpha-(2-&gt;6)-, alpha-(2-&gt;8)- glycosidic linkages of terminal sialic acid residues in oligosaccharides, glycoproteins, glycolipids, colominic acid and synthetic substrates.</text>
        <dbReference type="EC" id="3.2.1.18"/>
    </reaction>
</comment>